<dbReference type="InterPro" id="IPR028082">
    <property type="entry name" value="Peripla_BP_I"/>
</dbReference>
<feature type="chain" id="PRO_5018258017" evidence="3">
    <location>
        <begin position="28"/>
        <end position="411"/>
    </location>
</feature>
<evidence type="ECO:0000256" key="3">
    <source>
        <dbReference type="SAM" id="SignalP"/>
    </source>
</evidence>
<evidence type="ECO:0000256" key="2">
    <source>
        <dbReference type="ARBA" id="ARBA00022729"/>
    </source>
</evidence>
<evidence type="ECO:0000313" key="5">
    <source>
        <dbReference type="EMBL" id="AZI44973.1"/>
    </source>
</evidence>
<accession>A0A3G8YJ30</accession>
<gene>
    <name evidence="5" type="ORF">EHF33_18910</name>
</gene>
<keyword evidence="5" id="KW-0614">Plasmid</keyword>
<name>A0A3G8YJ30_9DEIO</name>
<dbReference type="Gene3D" id="3.40.50.2300">
    <property type="match status" value="2"/>
</dbReference>
<comment type="similarity">
    <text evidence="1">Belongs to the leucine-binding protein family.</text>
</comment>
<dbReference type="InterPro" id="IPR028081">
    <property type="entry name" value="Leu-bd"/>
</dbReference>
<dbReference type="OrthoDB" id="3759485at2"/>
<dbReference type="PANTHER" id="PTHR30483:SF6">
    <property type="entry name" value="PERIPLASMIC BINDING PROTEIN OF ABC TRANSPORTER FOR NATURAL AMINO ACIDS"/>
    <property type="match status" value="1"/>
</dbReference>
<evidence type="ECO:0000313" key="6">
    <source>
        <dbReference type="Proteomes" id="UP000276417"/>
    </source>
</evidence>
<protein>
    <submittedName>
        <fullName evidence="5">ABC transporter substrate-binding protein</fullName>
    </submittedName>
</protein>
<reference evidence="5 6" key="1">
    <citation type="submission" date="2018-11" db="EMBL/GenBank/DDBJ databases">
        <title>Deinococcus shelandsis sp. nov., isolated from South Shetland Islands soil of Antarctica.</title>
        <authorList>
            <person name="Tian J."/>
        </authorList>
    </citation>
    <scope>NUCLEOTIDE SEQUENCE [LARGE SCALE GENOMIC DNA]</scope>
    <source>
        <strain evidence="5 6">S14-83T</strain>
        <plasmid evidence="5 6">unnamed2</plasmid>
    </source>
</reference>
<dbReference type="EMBL" id="CP034186">
    <property type="protein sequence ID" value="AZI44973.1"/>
    <property type="molecule type" value="Genomic_DNA"/>
</dbReference>
<geneLocation type="plasmid" evidence="5 6">
    <name>unnamed2</name>
</geneLocation>
<feature type="domain" description="Leucine-binding protein" evidence="4">
    <location>
        <begin position="37"/>
        <end position="379"/>
    </location>
</feature>
<dbReference type="KEGG" id="dph:EHF33_18910"/>
<evidence type="ECO:0000259" key="4">
    <source>
        <dbReference type="Pfam" id="PF13458"/>
    </source>
</evidence>
<dbReference type="CDD" id="cd06327">
    <property type="entry name" value="PBP1_SBP-like"/>
    <property type="match status" value="1"/>
</dbReference>
<evidence type="ECO:0000256" key="1">
    <source>
        <dbReference type="ARBA" id="ARBA00010062"/>
    </source>
</evidence>
<dbReference type="Pfam" id="PF13458">
    <property type="entry name" value="Peripla_BP_6"/>
    <property type="match status" value="1"/>
</dbReference>
<dbReference type="Proteomes" id="UP000276417">
    <property type="component" value="Plasmid unnamed2"/>
</dbReference>
<dbReference type="AlphaFoldDB" id="A0A3G8YJ30"/>
<dbReference type="InterPro" id="IPR051010">
    <property type="entry name" value="BCAA_transport"/>
</dbReference>
<keyword evidence="2 3" id="KW-0732">Signal</keyword>
<proteinExistence type="inferred from homology"/>
<sequence>MKKAKLTAIIAPTLVTAALLSVTAALAQGAKLSDNAIKIGVLTDLSGVYSELSGPGSVKAAQMAADDFMATNAAYKGKVQVIGVDHQNKADVASNKAAEMIDRQNVDVLMDLPTSSAALAASEVAKGKKIPVMVVTGGTTALTNEKCSKYTFHYAYDNFMLANGTGTAVTKRGGNSWYIIYPNYAFGQDLDRQMTAAIKENGGKLVTPSDATPFPNTDFSSYLLKAQSLKPKIFGTMQAGNDLVNVVKQYNEFGLKKQGIGLGIGLLFETDVAALGQDAYAGALATVPWYWNLDQRSRDWTAKFEKAFGKKPTWAQAGVYSATMTYLQAVSRAKSDNGDAVVKALEGYRFSDFFARSAYIRPQDHRVTLDVYTVQVKAKAQAKEAGDIFTKVATIPSAKAFAPVAETKCKF</sequence>
<keyword evidence="6" id="KW-1185">Reference proteome</keyword>
<dbReference type="PANTHER" id="PTHR30483">
    <property type="entry name" value="LEUCINE-SPECIFIC-BINDING PROTEIN"/>
    <property type="match status" value="1"/>
</dbReference>
<dbReference type="SUPFAM" id="SSF53822">
    <property type="entry name" value="Periplasmic binding protein-like I"/>
    <property type="match status" value="1"/>
</dbReference>
<organism evidence="5 6">
    <name type="scientific">Deinococcus psychrotolerans</name>
    <dbReference type="NCBI Taxonomy" id="2489213"/>
    <lineage>
        <taxon>Bacteria</taxon>
        <taxon>Thermotogati</taxon>
        <taxon>Deinococcota</taxon>
        <taxon>Deinococci</taxon>
        <taxon>Deinococcales</taxon>
        <taxon>Deinococcaceae</taxon>
        <taxon>Deinococcus</taxon>
    </lineage>
</organism>
<feature type="signal peptide" evidence="3">
    <location>
        <begin position="1"/>
        <end position="27"/>
    </location>
</feature>
<dbReference type="RefSeq" id="WP_124875128.1">
    <property type="nucleotide sequence ID" value="NZ_CP034186.1"/>
</dbReference>